<evidence type="ECO:0000256" key="1">
    <source>
        <dbReference type="SAM" id="Phobius"/>
    </source>
</evidence>
<reference evidence="2 3" key="1">
    <citation type="journal article" date="2017" name="Front. Microbiol.">
        <title>Genomics reveals a unique clone of Burkholderia cenocepacia harbouring an actively excising novel genomic island.</title>
        <authorList>
            <person name="Patil P."/>
            <person name="Mali S."/>
            <person name="Midha S."/>
            <person name="Gautam V."/>
            <person name="Dash L."/>
            <person name="Kumar S."/>
            <person name="Shastri J."/>
            <person name="Singhal L."/>
            <person name="Patil P.B."/>
        </authorList>
    </citation>
    <scope>NUCLEOTIDE SEQUENCE [LARGE SCALE GENOMIC DNA]</scope>
    <source>
        <strain evidence="2 3">BC-19</strain>
    </source>
</reference>
<dbReference type="AlphaFoldDB" id="A0ABD4URF2"/>
<evidence type="ECO:0000313" key="3">
    <source>
        <dbReference type="Proteomes" id="UP000191686"/>
    </source>
</evidence>
<feature type="transmembrane region" description="Helical" evidence="1">
    <location>
        <begin position="20"/>
        <end position="43"/>
    </location>
</feature>
<keyword evidence="1" id="KW-0472">Membrane</keyword>
<sequence length="119" mass="13134">MYQEDGGSGDSPVRPLPWTTVAAFFFCVEHVWPLYLNFVRAALRVLSAGNRRRQSTMTDSCANEDRYVPVPHTAADTARLLADPAIKAAYDEMADEFAALRARLEENQPGPIGCNGCSR</sequence>
<dbReference type="RefSeq" id="WP_124633303.1">
    <property type="nucleotide sequence ID" value="NZ_CAJPCP010000076.1"/>
</dbReference>
<keyword evidence="1" id="KW-1133">Transmembrane helix</keyword>
<protein>
    <submittedName>
        <fullName evidence="2">Uncharacterized protein</fullName>
    </submittedName>
</protein>
<keyword evidence="1" id="KW-0812">Transmembrane</keyword>
<organism evidence="2 3">
    <name type="scientific">Burkholderia cenocepacia</name>
    <dbReference type="NCBI Taxonomy" id="95486"/>
    <lineage>
        <taxon>Bacteria</taxon>
        <taxon>Pseudomonadati</taxon>
        <taxon>Pseudomonadota</taxon>
        <taxon>Betaproteobacteria</taxon>
        <taxon>Burkholderiales</taxon>
        <taxon>Burkholderiaceae</taxon>
        <taxon>Burkholderia</taxon>
        <taxon>Burkholderia cepacia complex</taxon>
    </lineage>
</organism>
<proteinExistence type="predicted"/>
<reference evidence="2 3" key="2">
    <citation type="journal article" date="2017" name="Front. Microbiol.">
        <title>Genomics Reveals a Unique Clone of Burkholderia cenocepacia Harboring an Actively Excising Novel Genomic Island.</title>
        <authorList>
            <person name="Patil P.P."/>
            <person name="Mali S."/>
            <person name="Midha S."/>
            <person name="Gautam V."/>
            <person name="Dash L."/>
            <person name="Kumar S."/>
            <person name="Shastri J."/>
            <person name="Singhal L."/>
            <person name="Patil P.B."/>
        </authorList>
    </citation>
    <scope>NUCLEOTIDE SEQUENCE [LARGE SCALE GENOMIC DNA]</scope>
    <source>
        <strain evidence="2 3">BC-19</strain>
    </source>
</reference>
<accession>A0ABD4URF2</accession>
<comment type="caution">
    <text evidence="2">The sequence shown here is derived from an EMBL/GenBank/DDBJ whole genome shotgun (WGS) entry which is preliminary data.</text>
</comment>
<evidence type="ECO:0000313" key="2">
    <source>
        <dbReference type="EMBL" id="MCW3716686.1"/>
    </source>
</evidence>
<dbReference type="EMBL" id="JYMX02000048">
    <property type="protein sequence ID" value="MCW3716686.1"/>
    <property type="molecule type" value="Genomic_DNA"/>
</dbReference>
<name>A0ABD4URF2_9BURK</name>
<gene>
    <name evidence="2" type="ORF">UE95_035975</name>
</gene>
<dbReference type="Proteomes" id="UP000191686">
    <property type="component" value="Unassembled WGS sequence"/>
</dbReference>